<comment type="subcellular location">
    <subcellularLocation>
        <location evidence="1">Cytoplasm</location>
    </subcellularLocation>
</comment>
<dbReference type="SUPFAM" id="SSF50104">
    <property type="entry name" value="Translation proteins SH3-like domain"/>
    <property type="match status" value="1"/>
</dbReference>
<comment type="similarity">
    <text evidence="3">Belongs to the elongation factor P family.</text>
</comment>
<keyword evidence="10" id="KW-1185">Reference proteome</keyword>
<evidence type="ECO:0000313" key="9">
    <source>
        <dbReference type="EMBL" id="CEF97154.1"/>
    </source>
</evidence>
<dbReference type="RefSeq" id="XP_022838516.1">
    <property type="nucleotide sequence ID" value="XM_022984788.1"/>
</dbReference>
<dbReference type="UniPathway" id="UPA00345"/>
<gene>
    <name evidence="9" type="ORF">OT_ostta03g03015</name>
</gene>
<dbReference type="InterPro" id="IPR011768">
    <property type="entry name" value="Transl_elongation_fac_P"/>
</dbReference>
<dbReference type="CDD" id="cd04470">
    <property type="entry name" value="S1_EF-P_repeat_1"/>
    <property type="match status" value="1"/>
</dbReference>
<dbReference type="SMART" id="SM00841">
    <property type="entry name" value="Elong-fact-P_C"/>
    <property type="match status" value="1"/>
</dbReference>
<dbReference type="Gene3D" id="2.40.50.140">
    <property type="entry name" value="Nucleic acid-binding proteins"/>
    <property type="match status" value="2"/>
</dbReference>
<dbReference type="NCBIfam" id="NF001810">
    <property type="entry name" value="PRK00529.1"/>
    <property type="match status" value="1"/>
</dbReference>
<protein>
    <submittedName>
        <fullName evidence="9">Translation elongation factor P/YeiP, central</fullName>
    </submittedName>
</protein>
<proteinExistence type="inferred from homology"/>
<dbReference type="InterPro" id="IPR012340">
    <property type="entry name" value="NA-bd_OB-fold"/>
</dbReference>
<dbReference type="GO" id="GO:0003746">
    <property type="term" value="F:translation elongation factor activity"/>
    <property type="evidence" value="ECO:0007669"/>
    <property type="project" value="UniProtKB-KW"/>
</dbReference>
<feature type="domain" description="Translation elongation factor P/YeiP central" evidence="8">
    <location>
        <begin position="102"/>
        <end position="153"/>
    </location>
</feature>
<organism evidence="9 10">
    <name type="scientific">Ostreococcus tauri</name>
    <name type="common">Marine green alga</name>
    <dbReference type="NCBI Taxonomy" id="70448"/>
    <lineage>
        <taxon>Eukaryota</taxon>
        <taxon>Viridiplantae</taxon>
        <taxon>Chlorophyta</taxon>
        <taxon>Mamiellophyceae</taxon>
        <taxon>Mamiellales</taxon>
        <taxon>Bathycoccaceae</taxon>
        <taxon>Ostreococcus</taxon>
    </lineage>
</organism>
<evidence type="ECO:0000256" key="3">
    <source>
        <dbReference type="ARBA" id="ARBA00009479"/>
    </source>
</evidence>
<dbReference type="GeneID" id="9832996"/>
<sequence>MLSASSSISSARAFAPARVAKRASATRGPVKVSALTCSTADFKVGLSLEIDSNPWRITEFMHVQPGRGSAFVRTKLRNLLTGNINEKTFRSGEKFELADVSKETMQFTYMDGDDYMFMNMETFEELRVPPVAVNKFVKEGMDCAIVQWNGKVIGCEVPNPFTFTVTETDPGLKGNTASGGDKPATIETGAVVTVPLFVNVGDQIIVNTDEGTYKSRA</sequence>
<dbReference type="CDD" id="cd05794">
    <property type="entry name" value="S1_EF-P_repeat_2"/>
    <property type="match status" value="1"/>
</dbReference>
<keyword evidence="5 9" id="KW-0251">Elongation factor</keyword>
<dbReference type="STRING" id="70448.A0A090M4V2"/>
<comment type="pathway">
    <text evidence="2">Protein biosynthesis; polypeptide chain elongation.</text>
</comment>
<name>A0A090M4V2_OSTTA</name>
<dbReference type="Pfam" id="PF01132">
    <property type="entry name" value="EFP"/>
    <property type="match status" value="1"/>
</dbReference>
<dbReference type="AlphaFoldDB" id="A0A090M4V2"/>
<evidence type="ECO:0000256" key="4">
    <source>
        <dbReference type="ARBA" id="ARBA00022490"/>
    </source>
</evidence>
<accession>A0A090M4V2</accession>
<dbReference type="PROSITE" id="PS01275">
    <property type="entry name" value="EFP"/>
    <property type="match status" value="1"/>
</dbReference>
<dbReference type="InterPro" id="IPR015365">
    <property type="entry name" value="Elong-fact-P_C"/>
</dbReference>
<dbReference type="InterPro" id="IPR001059">
    <property type="entry name" value="Transl_elong_P/YeiP_cen"/>
</dbReference>
<evidence type="ECO:0000313" key="10">
    <source>
        <dbReference type="Proteomes" id="UP000009170"/>
    </source>
</evidence>
<dbReference type="InParanoid" id="A0A090M4V2"/>
<dbReference type="PIRSF" id="PIRSF005901">
    <property type="entry name" value="EF-P"/>
    <property type="match status" value="1"/>
</dbReference>
<keyword evidence="6" id="KW-0648">Protein biosynthesis</keyword>
<dbReference type="PANTHER" id="PTHR30053:SF12">
    <property type="entry name" value="ELONGATION FACTOR P (EF-P) FAMILY PROTEIN"/>
    <property type="match status" value="1"/>
</dbReference>
<dbReference type="EMBL" id="CAID01000003">
    <property type="protein sequence ID" value="CEF97154.1"/>
    <property type="molecule type" value="Genomic_DNA"/>
</dbReference>
<dbReference type="SMART" id="SM01185">
    <property type="entry name" value="EFP"/>
    <property type="match status" value="1"/>
</dbReference>
<evidence type="ECO:0000256" key="1">
    <source>
        <dbReference type="ARBA" id="ARBA00004496"/>
    </source>
</evidence>
<dbReference type="KEGG" id="ota:OT_ostta03g03015"/>
<dbReference type="Pfam" id="PF09285">
    <property type="entry name" value="Elong-fact-P_C"/>
    <property type="match status" value="1"/>
</dbReference>
<dbReference type="InterPro" id="IPR020599">
    <property type="entry name" value="Transl_elong_fac_P/YeiP"/>
</dbReference>
<dbReference type="Gene3D" id="2.30.30.30">
    <property type="match status" value="1"/>
</dbReference>
<dbReference type="GO" id="GO:0005829">
    <property type="term" value="C:cytosol"/>
    <property type="evidence" value="ECO:0007669"/>
    <property type="project" value="UniProtKB-ARBA"/>
</dbReference>
<dbReference type="NCBIfam" id="TIGR00038">
    <property type="entry name" value="efp"/>
    <property type="match status" value="1"/>
</dbReference>
<dbReference type="InterPro" id="IPR014722">
    <property type="entry name" value="Rib_uL2_dom2"/>
</dbReference>
<keyword evidence="4" id="KW-0963">Cytoplasm</keyword>
<comment type="caution">
    <text evidence="9">The sequence shown here is derived from an EMBL/GenBank/DDBJ whole genome shotgun (WGS) entry which is preliminary data.</text>
</comment>
<evidence type="ECO:0000259" key="8">
    <source>
        <dbReference type="SMART" id="SM01185"/>
    </source>
</evidence>
<evidence type="ECO:0000256" key="6">
    <source>
        <dbReference type="ARBA" id="ARBA00022917"/>
    </source>
</evidence>
<evidence type="ECO:0000256" key="5">
    <source>
        <dbReference type="ARBA" id="ARBA00022768"/>
    </source>
</evidence>
<dbReference type="InterPro" id="IPR013852">
    <property type="entry name" value="Transl_elong_P/YeiP_CS"/>
</dbReference>
<dbReference type="InterPro" id="IPR008991">
    <property type="entry name" value="Translation_prot_SH3-like_sf"/>
</dbReference>
<reference evidence="10" key="1">
    <citation type="journal article" date="2006" name="Proc. Natl. Acad. Sci. U.S.A.">
        <title>Genome analysis of the smallest free-living eukaryote Ostreococcus tauri unveils many unique features.</title>
        <authorList>
            <person name="Derelle E."/>
            <person name="Ferraz C."/>
            <person name="Rombauts S."/>
            <person name="Rouze P."/>
            <person name="Worden A.Z."/>
            <person name="Robbens S."/>
            <person name="Partensky F."/>
            <person name="Degroeve S."/>
            <person name="Echeynie S."/>
            <person name="Cooke R."/>
            <person name="Saeys Y."/>
            <person name="Wuyts J."/>
            <person name="Jabbari K."/>
            <person name="Bowler C."/>
            <person name="Panaud O."/>
            <person name="Piegu B."/>
            <person name="Ball S.G."/>
            <person name="Ral J.-P."/>
            <person name="Bouget F.-Y."/>
            <person name="Piganeau G."/>
            <person name="De Baets B."/>
            <person name="Picard A."/>
            <person name="Delseny M."/>
            <person name="Demaille J."/>
            <person name="Van de Peer Y."/>
            <person name="Moreau H."/>
        </authorList>
    </citation>
    <scope>NUCLEOTIDE SEQUENCE [LARGE SCALE GENOMIC DNA]</scope>
    <source>
        <strain evidence="10">OTTH 0595 / CCAP 157/2 / RCC745</strain>
    </source>
</reference>
<dbReference type="Pfam" id="PF08207">
    <property type="entry name" value="EFP_N"/>
    <property type="match status" value="1"/>
</dbReference>
<feature type="domain" description="Elongation factor P C-terminal" evidence="7">
    <location>
        <begin position="161"/>
        <end position="216"/>
    </location>
</feature>
<dbReference type="FunFam" id="2.30.30.30:FF:000003">
    <property type="entry name" value="Elongation factor P"/>
    <property type="match status" value="1"/>
</dbReference>
<dbReference type="FunFam" id="2.40.50.140:FF:000004">
    <property type="entry name" value="Elongation factor P"/>
    <property type="match status" value="1"/>
</dbReference>
<dbReference type="PANTHER" id="PTHR30053">
    <property type="entry name" value="ELONGATION FACTOR P"/>
    <property type="match status" value="1"/>
</dbReference>
<dbReference type="GO" id="GO:0043043">
    <property type="term" value="P:peptide biosynthetic process"/>
    <property type="evidence" value="ECO:0007669"/>
    <property type="project" value="InterPro"/>
</dbReference>
<dbReference type="FunCoup" id="A0A090M4V2">
    <property type="interactions" value="539"/>
</dbReference>
<dbReference type="FunFam" id="2.40.50.140:FF:000009">
    <property type="entry name" value="Elongation factor P"/>
    <property type="match status" value="1"/>
</dbReference>
<dbReference type="HAMAP" id="MF_00141">
    <property type="entry name" value="EF_P"/>
    <property type="match status" value="1"/>
</dbReference>
<evidence type="ECO:0000256" key="2">
    <source>
        <dbReference type="ARBA" id="ARBA00004815"/>
    </source>
</evidence>
<dbReference type="Proteomes" id="UP000009170">
    <property type="component" value="Unassembled WGS sequence"/>
</dbReference>
<dbReference type="SUPFAM" id="SSF50249">
    <property type="entry name" value="Nucleic acid-binding proteins"/>
    <property type="match status" value="2"/>
</dbReference>
<evidence type="ECO:0000259" key="7">
    <source>
        <dbReference type="SMART" id="SM00841"/>
    </source>
</evidence>
<dbReference type="OrthoDB" id="7025426at2759"/>
<dbReference type="InterPro" id="IPR013185">
    <property type="entry name" value="Transl_elong_KOW-like"/>
</dbReference>
<reference evidence="9 10" key="2">
    <citation type="journal article" date="2014" name="BMC Genomics">
        <title>An improved genome of the model marine alga Ostreococcus tauri unfolds by assessing Illumina de novo assemblies.</title>
        <authorList>
            <person name="Blanc-Mathieu R."/>
            <person name="Verhelst B."/>
            <person name="Derelle E."/>
            <person name="Rombauts S."/>
            <person name="Bouget F.Y."/>
            <person name="Carre I."/>
            <person name="Chateau A."/>
            <person name="Eyre-Walker A."/>
            <person name="Grimsley N."/>
            <person name="Moreau H."/>
            <person name="Piegu B."/>
            <person name="Rivals E."/>
            <person name="Schackwitz W."/>
            <person name="Van de Peer Y."/>
            <person name="Piganeau G."/>
        </authorList>
    </citation>
    <scope>NUCLEOTIDE SEQUENCE [LARGE SCALE GENOMIC DNA]</scope>
    <source>
        <strain evidence="10">OTTH 0595 / CCAP 157/2 / RCC745</strain>
    </source>
</reference>